<dbReference type="SUPFAM" id="SSF51445">
    <property type="entry name" value="(Trans)glycosidases"/>
    <property type="match status" value="1"/>
</dbReference>
<dbReference type="CDD" id="cd14752">
    <property type="entry name" value="GH31_N"/>
    <property type="match status" value="1"/>
</dbReference>
<feature type="region of interest" description="Disordered" evidence="10">
    <location>
        <begin position="1"/>
        <end position="20"/>
    </location>
</feature>
<dbReference type="SMART" id="SM00018">
    <property type="entry name" value="PD"/>
    <property type="match status" value="1"/>
</dbReference>
<comment type="caution">
    <text evidence="8">Lacks conserved residue(s) required for the propagation of feature annotation.</text>
</comment>
<evidence type="ECO:0000256" key="6">
    <source>
        <dbReference type="ARBA" id="ARBA00023180"/>
    </source>
</evidence>
<feature type="transmembrane region" description="Helical" evidence="11">
    <location>
        <begin position="32"/>
        <end position="59"/>
    </location>
</feature>
<evidence type="ECO:0000256" key="11">
    <source>
        <dbReference type="SAM" id="Phobius"/>
    </source>
</evidence>
<dbReference type="RefSeq" id="XP_054849402.1">
    <property type="nucleotide sequence ID" value="XM_054993427.1"/>
</dbReference>
<dbReference type="GO" id="GO:0030246">
    <property type="term" value="F:carbohydrate binding"/>
    <property type="evidence" value="ECO:0007669"/>
    <property type="project" value="InterPro"/>
</dbReference>
<dbReference type="PROSITE" id="PS00707">
    <property type="entry name" value="GLYCOSYL_HYDROL_F31_2"/>
    <property type="match status" value="1"/>
</dbReference>
<evidence type="ECO:0000256" key="9">
    <source>
        <dbReference type="RuleBase" id="RU361185"/>
    </source>
</evidence>
<dbReference type="Gene3D" id="2.60.40.1180">
    <property type="entry name" value="Golgi alpha-mannosidase II"/>
    <property type="match status" value="2"/>
</dbReference>
<dbReference type="InterPro" id="IPR000322">
    <property type="entry name" value="Glyco_hydro_31_TIM"/>
</dbReference>
<dbReference type="RefSeq" id="XP_054849406.1">
    <property type="nucleotide sequence ID" value="XM_054993431.1"/>
</dbReference>
<evidence type="ECO:0000313" key="13">
    <source>
        <dbReference type="Proteomes" id="UP001190640"/>
    </source>
</evidence>
<evidence type="ECO:0000313" key="14">
    <source>
        <dbReference type="RefSeq" id="XP_054849402.1"/>
    </source>
</evidence>
<dbReference type="SUPFAM" id="SSF57492">
    <property type="entry name" value="Trefoil"/>
    <property type="match status" value="1"/>
</dbReference>
<organism evidence="13 17">
    <name type="scientific">Eublepharis macularius</name>
    <name type="common">Leopard gecko</name>
    <name type="synonym">Cyrtodactylus macularius</name>
    <dbReference type="NCBI Taxonomy" id="481883"/>
    <lineage>
        <taxon>Eukaryota</taxon>
        <taxon>Metazoa</taxon>
        <taxon>Chordata</taxon>
        <taxon>Craniata</taxon>
        <taxon>Vertebrata</taxon>
        <taxon>Euteleostomi</taxon>
        <taxon>Lepidosauria</taxon>
        <taxon>Squamata</taxon>
        <taxon>Bifurcata</taxon>
        <taxon>Gekkota</taxon>
        <taxon>Eublepharidae</taxon>
        <taxon>Eublepharinae</taxon>
        <taxon>Eublepharis</taxon>
    </lineage>
</organism>
<dbReference type="PROSITE" id="PS51448">
    <property type="entry name" value="P_TREFOIL_2"/>
    <property type="match status" value="1"/>
</dbReference>
<feature type="compositionally biased region" description="Polar residues" evidence="10">
    <location>
        <begin position="1"/>
        <end position="11"/>
    </location>
</feature>
<evidence type="ECO:0000313" key="16">
    <source>
        <dbReference type="RefSeq" id="XP_054849404.1"/>
    </source>
</evidence>
<sequence>MTSYQKLNTSVPPEAGDEAADEKPLCHQKLSAWWLGGGLLMVAALLSGVTVWVLGQIWWSQHKVFPLPKCASIPENLRFDCYPERGTVVTRELCEKRGCCFVETDRPIGRARGVPWCFYPPDFPSYSLGSMNETQMGMVGLLTRQTKTYYPSDIEKLQLSVEFETDTRVHVKIIDATSPRYEVPLDVPRVAKRAENPVYTVEFSKDPFGLIVKRRTSGVVLINTTVAPLFFADQFLQISTLLPSTFLYGLGEHRSNFLHSLEWTTLTFWARDVPPMESCNLYGVHPFYLVMENGGDAHGVFLLNSNAMEVALQPAPALTWRTIGGILDFYIFLGPDPNLVVQQYQQVIGFPAMPPFWGLGFHLCRWGYGTSNETWEIIKAMRNYQIPQDVQWNDIDYMDGYRDFTVDPQKFGTLPQMVEDLHKHGQHYVMILDPGISSTHPPGSYWPYDEGLKRGIFINTTQGKLLIGKVWPGLTAFPDFSNPNTHQWWLENLNRFHALVPFDGVWIDMNEPSNFMDGSQEGCSQGELDSPPYVPAVMGGFLPAKTICTSARQSTSVHYNLHSLYGLMEAKATASALIKIRGKRPFIISRSTFPSQGKYSGHWLGDNRSEWKDMIWSIPGLLSFSLFGVPLIGADICGFSGSTSEELCIRWMQLGAFYPFTRNHNTQIEKAQDPIAFSPAARTAMKEVLETRYALLPFLYSLFHRAHLQGDTVARPLFFEFPKDVATYSIDKQFLWGRGLLVTPVLDPGMDSVIGYFPRGIWYDYYTGSSVNSSGESLKMAAPLDHINVHLREGTILPTQKPASSTSVSRRNPLRLIAALSQNANAWGDLFWDDGESLDTFEKGDYSYLVFNVTQNTFISTVLHSNVEASYIMVEALTVYGVRDEPKRVTVNGKEAPFSYLKNQVLSVNNLQLNLSHGFSIRWM</sequence>
<dbReference type="PROSITE" id="PS00129">
    <property type="entry name" value="GLYCOSYL_HYDROL_F31_1"/>
    <property type="match status" value="1"/>
</dbReference>
<dbReference type="PANTHER" id="PTHR22762:SF104">
    <property type="entry name" value="P-TYPE DOMAIN-CONTAINING PROTEIN"/>
    <property type="match status" value="1"/>
</dbReference>
<dbReference type="SUPFAM" id="SSF51011">
    <property type="entry name" value="Glycosyl hydrolase domain"/>
    <property type="match status" value="1"/>
</dbReference>
<evidence type="ECO:0000256" key="1">
    <source>
        <dbReference type="ARBA" id="ARBA00004370"/>
    </source>
</evidence>
<dbReference type="GeneID" id="129338890"/>
<dbReference type="Proteomes" id="UP001190640">
    <property type="component" value="Chromosome 12"/>
</dbReference>
<evidence type="ECO:0000256" key="3">
    <source>
        <dbReference type="ARBA" id="ARBA00022801"/>
    </source>
</evidence>
<dbReference type="Pfam" id="PF21365">
    <property type="entry name" value="Glyco_hydro_31_3rd"/>
    <property type="match status" value="1"/>
</dbReference>
<dbReference type="GO" id="GO:0004558">
    <property type="term" value="F:alpha-1,4-glucosidase activity"/>
    <property type="evidence" value="ECO:0007669"/>
    <property type="project" value="TreeGrafter"/>
</dbReference>
<comment type="subcellular location">
    <subcellularLocation>
        <location evidence="1">Membrane</location>
    </subcellularLocation>
</comment>
<dbReference type="RefSeq" id="XP_054849403.1">
    <property type="nucleotide sequence ID" value="XM_054993428.1"/>
</dbReference>
<dbReference type="CDD" id="cd00111">
    <property type="entry name" value="Trefoil"/>
    <property type="match status" value="1"/>
</dbReference>
<dbReference type="FunFam" id="2.60.40.1760:FF:000001">
    <property type="entry name" value="Maltase-glucoamylase, intestinal"/>
    <property type="match status" value="1"/>
</dbReference>
<keyword evidence="7 9" id="KW-0326">Glycosidase</keyword>
<keyword evidence="11" id="KW-0812">Transmembrane</keyword>
<evidence type="ECO:0000256" key="10">
    <source>
        <dbReference type="SAM" id="MobiDB-lite"/>
    </source>
</evidence>
<dbReference type="AlphaFoldDB" id="A0AA97LC31"/>
<dbReference type="GO" id="GO:0005975">
    <property type="term" value="P:carbohydrate metabolic process"/>
    <property type="evidence" value="ECO:0007669"/>
    <property type="project" value="InterPro"/>
</dbReference>
<reference evidence="14 15" key="1">
    <citation type="submission" date="2025-04" db="UniProtKB">
        <authorList>
            <consortium name="RefSeq"/>
        </authorList>
    </citation>
    <scope>IDENTIFICATION</scope>
    <source>
        <tissue evidence="14 15">Blood</tissue>
    </source>
</reference>
<dbReference type="InterPro" id="IPR025887">
    <property type="entry name" value="Glyco_hydro_31_N_dom"/>
</dbReference>
<name>A0AA97LC31_EUBMA</name>
<evidence type="ECO:0000313" key="15">
    <source>
        <dbReference type="RefSeq" id="XP_054849403.1"/>
    </source>
</evidence>
<evidence type="ECO:0000256" key="8">
    <source>
        <dbReference type="PROSITE-ProRule" id="PRU00779"/>
    </source>
</evidence>
<dbReference type="InterPro" id="IPR011013">
    <property type="entry name" value="Gal_mutarotase_sf_dom"/>
</dbReference>
<dbReference type="InterPro" id="IPR030458">
    <property type="entry name" value="Glyco_hydro_31_AS"/>
</dbReference>
<dbReference type="Gene3D" id="4.10.110.10">
    <property type="entry name" value="Spasmolytic Protein, domain 1"/>
    <property type="match status" value="1"/>
</dbReference>
<dbReference type="InterPro" id="IPR048395">
    <property type="entry name" value="Glyco_hydro_31_C"/>
</dbReference>
<dbReference type="FunFam" id="2.60.40.1180:FF:000001">
    <property type="entry name" value="Maltase-glucoamylase, intestinal"/>
    <property type="match status" value="1"/>
</dbReference>
<dbReference type="SUPFAM" id="SSF74650">
    <property type="entry name" value="Galactose mutarotase-like"/>
    <property type="match status" value="1"/>
</dbReference>
<keyword evidence="6" id="KW-0325">Glycoprotein</keyword>
<dbReference type="Pfam" id="PF00088">
    <property type="entry name" value="Trefoil"/>
    <property type="match status" value="1"/>
</dbReference>
<protein>
    <submittedName>
        <fullName evidence="14 15">Lysosomal alpha-glucosidase-like</fullName>
    </submittedName>
</protein>
<dbReference type="RefSeq" id="XP_054849404.1">
    <property type="nucleotide sequence ID" value="XM_054993429.1"/>
</dbReference>
<feature type="domain" description="P-type" evidence="12">
    <location>
        <begin position="68"/>
        <end position="121"/>
    </location>
</feature>
<proteinExistence type="inferred from homology"/>
<dbReference type="CDD" id="cd06602">
    <property type="entry name" value="GH31_MGAM_SI_GAA"/>
    <property type="match status" value="1"/>
</dbReference>
<dbReference type="InterPro" id="IPR030459">
    <property type="entry name" value="Glyco_hydro_31_CS"/>
</dbReference>
<dbReference type="Pfam" id="PF13802">
    <property type="entry name" value="Gal_mutarotas_2"/>
    <property type="match status" value="1"/>
</dbReference>
<dbReference type="InterPro" id="IPR000519">
    <property type="entry name" value="P_trefoil_dom"/>
</dbReference>
<evidence type="ECO:0000256" key="4">
    <source>
        <dbReference type="ARBA" id="ARBA00023136"/>
    </source>
</evidence>
<dbReference type="InterPro" id="IPR044913">
    <property type="entry name" value="P_trefoil_dom_sf"/>
</dbReference>
<dbReference type="InterPro" id="IPR017853">
    <property type="entry name" value="GH"/>
</dbReference>
<accession>A0AA97LC31</accession>
<keyword evidence="13" id="KW-1185">Reference proteome</keyword>
<keyword evidence="11" id="KW-1133">Transmembrane helix</keyword>
<keyword evidence="3 9" id="KW-0378">Hydrolase</keyword>
<evidence type="ECO:0000256" key="2">
    <source>
        <dbReference type="ARBA" id="ARBA00007806"/>
    </source>
</evidence>
<evidence type="ECO:0000313" key="17">
    <source>
        <dbReference type="RefSeq" id="XP_054849406.1"/>
    </source>
</evidence>
<dbReference type="PANTHER" id="PTHR22762">
    <property type="entry name" value="ALPHA-GLUCOSIDASE"/>
    <property type="match status" value="1"/>
</dbReference>
<keyword evidence="4 11" id="KW-0472">Membrane</keyword>
<dbReference type="FunFam" id="3.20.20.80:FF:000072">
    <property type="entry name" value="lysosomal alpha-glucosidase isoform X2"/>
    <property type="match status" value="1"/>
</dbReference>
<dbReference type="Gene3D" id="2.60.40.1760">
    <property type="entry name" value="glycosyl hydrolase (family 31)"/>
    <property type="match status" value="1"/>
</dbReference>
<dbReference type="Pfam" id="PF01055">
    <property type="entry name" value="Glyco_hydro_31_2nd"/>
    <property type="match status" value="1"/>
</dbReference>
<evidence type="ECO:0000256" key="5">
    <source>
        <dbReference type="ARBA" id="ARBA00023157"/>
    </source>
</evidence>
<dbReference type="KEGG" id="emc:129338890"/>
<evidence type="ECO:0000259" key="12">
    <source>
        <dbReference type="PROSITE" id="PS51448"/>
    </source>
</evidence>
<dbReference type="Gene3D" id="3.20.20.80">
    <property type="entry name" value="Glycosidases"/>
    <property type="match status" value="1"/>
</dbReference>
<comment type="similarity">
    <text evidence="2 9">Belongs to the glycosyl hydrolase 31 family.</text>
</comment>
<dbReference type="InterPro" id="IPR013780">
    <property type="entry name" value="Glyco_hydro_b"/>
</dbReference>
<gene>
    <name evidence="14 15 16 17" type="primary">LOC129338890</name>
</gene>
<dbReference type="GO" id="GO:0016020">
    <property type="term" value="C:membrane"/>
    <property type="evidence" value="ECO:0007669"/>
    <property type="project" value="UniProtKB-SubCell"/>
</dbReference>
<keyword evidence="5" id="KW-1015">Disulfide bond</keyword>
<evidence type="ECO:0000256" key="7">
    <source>
        <dbReference type="ARBA" id="ARBA00023295"/>
    </source>
</evidence>